<dbReference type="GO" id="GO:0016020">
    <property type="term" value="C:membrane"/>
    <property type="evidence" value="ECO:0007669"/>
    <property type="project" value="UniProtKB-SubCell"/>
</dbReference>
<gene>
    <name evidence="5" type="ORF">FRX31_035009</name>
</gene>
<keyword evidence="6" id="KW-1185">Reference proteome</keyword>
<sequence length="87" mass="9851">DEESLLNTKCPRNLELRWQTEVISSIYATPLIADINSDGKVDIVVPSFVHYLEVLEGSDGDKMTGWPAFTSQLFMPVLSFMILTRME</sequence>
<evidence type="ECO:0000313" key="5">
    <source>
        <dbReference type="EMBL" id="KAF5175404.1"/>
    </source>
</evidence>
<dbReference type="EMBL" id="JABWDY010044097">
    <property type="protein sequence ID" value="KAF5175404.1"/>
    <property type="molecule type" value="Genomic_DNA"/>
</dbReference>
<evidence type="ECO:0000256" key="4">
    <source>
        <dbReference type="ARBA" id="ARBA00023136"/>
    </source>
</evidence>
<dbReference type="OrthoDB" id="200924at2759"/>
<dbReference type="AlphaFoldDB" id="A0A7J6US50"/>
<dbReference type="Proteomes" id="UP000554482">
    <property type="component" value="Unassembled WGS sequence"/>
</dbReference>
<evidence type="ECO:0000256" key="3">
    <source>
        <dbReference type="ARBA" id="ARBA00022989"/>
    </source>
</evidence>
<feature type="non-terminal residue" evidence="5">
    <location>
        <position position="1"/>
    </location>
</feature>
<proteinExistence type="predicted"/>
<keyword evidence="4" id="KW-0472">Membrane</keyword>
<dbReference type="InterPro" id="IPR028994">
    <property type="entry name" value="Integrin_alpha_N"/>
</dbReference>
<evidence type="ECO:0000256" key="1">
    <source>
        <dbReference type="ARBA" id="ARBA00004167"/>
    </source>
</evidence>
<comment type="subcellular location">
    <subcellularLocation>
        <location evidence="1">Membrane</location>
        <topology evidence="1">Single-pass membrane protein</topology>
    </subcellularLocation>
</comment>
<organism evidence="5 6">
    <name type="scientific">Thalictrum thalictroides</name>
    <name type="common">Rue-anemone</name>
    <name type="synonym">Anemone thalictroides</name>
    <dbReference type="NCBI Taxonomy" id="46969"/>
    <lineage>
        <taxon>Eukaryota</taxon>
        <taxon>Viridiplantae</taxon>
        <taxon>Streptophyta</taxon>
        <taxon>Embryophyta</taxon>
        <taxon>Tracheophyta</taxon>
        <taxon>Spermatophyta</taxon>
        <taxon>Magnoliopsida</taxon>
        <taxon>Ranunculales</taxon>
        <taxon>Ranunculaceae</taxon>
        <taxon>Thalictroideae</taxon>
        <taxon>Thalictrum</taxon>
    </lineage>
</organism>
<dbReference type="PANTHER" id="PTHR21419">
    <property type="match status" value="1"/>
</dbReference>
<dbReference type="SUPFAM" id="SSF69318">
    <property type="entry name" value="Integrin alpha N-terminal domain"/>
    <property type="match status" value="1"/>
</dbReference>
<evidence type="ECO:0000313" key="6">
    <source>
        <dbReference type="Proteomes" id="UP000554482"/>
    </source>
</evidence>
<name>A0A7J6US50_THATH</name>
<dbReference type="PANTHER" id="PTHR21419:SF23">
    <property type="entry name" value="PROTEIN DEFECTIVE IN EXINE FORMATION 1"/>
    <property type="match status" value="1"/>
</dbReference>
<reference evidence="5 6" key="1">
    <citation type="submission" date="2020-06" db="EMBL/GenBank/DDBJ databases">
        <title>Transcriptomic and genomic resources for Thalictrum thalictroides and T. hernandezii: Facilitating candidate gene discovery in an emerging model plant lineage.</title>
        <authorList>
            <person name="Arias T."/>
            <person name="Riano-Pachon D.M."/>
            <person name="Di Stilio V.S."/>
        </authorList>
    </citation>
    <scope>NUCLEOTIDE SEQUENCE [LARGE SCALE GENOMIC DNA]</scope>
    <source>
        <strain evidence="6">cv. WT478/WT964</strain>
        <tissue evidence="5">Leaves</tissue>
    </source>
</reference>
<keyword evidence="2" id="KW-0812">Transmembrane</keyword>
<keyword evidence="3" id="KW-1133">Transmembrane helix</keyword>
<accession>A0A7J6US50</accession>
<evidence type="ECO:0000256" key="2">
    <source>
        <dbReference type="ARBA" id="ARBA00022692"/>
    </source>
</evidence>
<dbReference type="InterPro" id="IPR045232">
    <property type="entry name" value="FAM234"/>
</dbReference>
<comment type="caution">
    <text evidence="5">The sequence shown here is derived from an EMBL/GenBank/DDBJ whole genome shotgun (WGS) entry which is preliminary data.</text>
</comment>
<protein>
    <submittedName>
        <fullName evidence="5">Defective in exine formation</fullName>
    </submittedName>
</protein>